<dbReference type="InterPro" id="IPR036390">
    <property type="entry name" value="WH_DNA-bd_sf"/>
</dbReference>
<dbReference type="InterPro" id="IPR028978">
    <property type="entry name" value="Chorismate_lyase_/UTRA_dom_sf"/>
</dbReference>
<dbReference type="Proteomes" id="UP000776983">
    <property type="component" value="Unassembled WGS sequence"/>
</dbReference>
<evidence type="ECO:0000313" key="6">
    <source>
        <dbReference type="EMBL" id="MCB5364154.1"/>
    </source>
</evidence>
<dbReference type="PROSITE" id="PS50949">
    <property type="entry name" value="HTH_GNTR"/>
    <property type="match status" value="1"/>
</dbReference>
<dbReference type="InterPro" id="IPR010248">
    <property type="entry name" value="His_ut_repres"/>
</dbReference>
<keyword evidence="7" id="KW-1185">Reference proteome</keyword>
<dbReference type="PANTHER" id="PTHR44846">
    <property type="entry name" value="MANNOSYL-D-GLYCERATE TRANSPORT/METABOLISM SYSTEM REPRESSOR MNGR-RELATED"/>
    <property type="match status" value="1"/>
</dbReference>
<sequence>MPQYERIKLYLLEQVQAGYWKEGEVIPAEESLAVEFGVSRMTVNRAIRELTAEGVLSRRQGAGTYVAQQKYQATLVEIKSIADEVRARGHRYRSQLHVLEEMPASVALAEKFGLKTGQLLYHSIIVHFDNDVPIQVEDRWTNPAIAPDYMKLDFAATTPNEYLMAVAPLQRVNYRIEAVMAPDAVVAMLGSSQREPCLVLHRKTFSFNQVASVVTMWYPGSRYQFEGSL</sequence>
<evidence type="ECO:0000313" key="7">
    <source>
        <dbReference type="Proteomes" id="UP000776983"/>
    </source>
</evidence>
<accession>A0ABS8CDQ1</accession>
<gene>
    <name evidence="6" type="primary">hutC</name>
    <name evidence="6" type="ORF">H0484_10395</name>
</gene>
<dbReference type="SMART" id="SM00866">
    <property type="entry name" value="UTRA"/>
    <property type="match status" value="1"/>
</dbReference>
<dbReference type="PANTHER" id="PTHR44846:SF16">
    <property type="entry name" value="TRANSCRIPTIONAL REGULATOR PHNF-RELATED"/>
    <property type="match status" value="1"/>
</dbReference>
<keyword evidence="2" id="KW-0238">DNA-binding</keyword>
<dbReference type="Gene3D" id="1.10.10.10">
    <property type="entry name" value="Winged helix-like DNA-binding domain superfamily/Winged helix DNA-binding domain"/>
    <property type="match status" value="1"/>
</dbReference>
<reference evidence="6 7" key="1">
    <citation type="submission" date="2020-07" db="EMBL/GenBank/DDBJ databases">
        <title>Pusillimonas sp. nov., isolated from poultry manure in Taiwan.</title>
        <authorList>
            <person name="Lin S.-Y."/>
            <person name="Tang Y.-S."/>
            <person name="Young C.-C."/>
        </authorList>
    </citation>
    <scope>NUCLEOTIDE SEQUENCE [LARGE SCALE GENOMIC DNA]</scope>
    <source>
        <strain evidence="6 7">CC-YST705</strain>
    </source>
</reference>
<dbReference type="InterPro" id="IPR011663">
    <property type="entry name" value="UTRA"/>
</dbReference>
<dbReference type="Pfam" id="PF07702">
    <property type="entry name" value="UTRA"/>
    <property type="match status" value="1"/>
</dbReference>
<evidence type="ECO:0000259" key="5">
    <source>
        <dbReference type="PROSITE" id="PS50949"/>
    </source>
</evidence>
<dbReference type="NCBIfam" id="TIGR02018">
    <property type="entry name" value="his_ut_repres"/>
    <property type="match status" value="1"/>
</dbReference>
<keyword evidence="1" id="KW-0805">Transcription regulation</keyword>
<dbReference type="EMBL" id="JACDXW010000005">
    <property type="protein sequence ID" value="MCB5364154.1"/>
    <property type="molecule type" value="Genomic_DNA"/>
</dbReference>
<name>A0ABS8CDQ1_9BURK</name>
<feature type="domain" description="HTH gntR-type" evidence="5">
    <location>
        <begin position="1"/>
        <end position="69"/>
    </location>
</feature>
<evidence type="ECO:0000256" key="1">
    <source>
        <dbReference type="ARBA" id="ARBA00023015"/>
    </source>
</evidence>
<dbReference type="SUPFAM" id="SSF64288">
    <property type="entry name" value="Chorismate lyase-like"/>
    <property type="match status" value="1"/>
</dbReference>
<protein>
    <recommendedName>
        <fullName evidence="4">Histidine utilization repressor</fullName>
    </recommendedName>
</protein>
<dbReference type="PRINTS" id="PR00035">
    <property type="entry name" value="HTHGNTR"/>
</dbReference>
<dbReference type="CDD" id="cd07377">
    <property type="entry name" value="WHTH_GntR"/>
    <property type="match status" value="1"/>
</dbReference>
<dbReference type="InterPro" id="IPR050679">
    <property type="entry name" value="Bact_HTH_transcr_reg"/>
</dbReference>
<dbReference type="Pfam" id="PF00392">
    <property type="entry name" value="GntR"/>
    <property type="match status" value="1"/>
</dbReference>
<dbReference type="Gene3D" id="3.40.1410.10">
    <property type="entry name" value="Chorismate lyase-like"/>
    <property type="match status" value="1"/>
</dbReference>
<dbReference type="SUPFAM" id="SSF46785">
    <property type="entry name" value="Winged helix' DNA-binding domain"/>
    <property type="match status" value="1"/>
</dbReference>
<proteinExistence type="predicted"/>
<evidence type="ECO:0000256" key="2">
    <source>
        <dbReference type="ARBA" id="ARBA00023125"/>
    </source>
</evidence>
<evidence type="ECO:0000256" key="3">
    <source>
        <dbReference type="ARBA" id="ARBA00023163"/>
    </source>
</evidence>
<evidence type="ECO:0000256" key="4">
    <source>
        <dbReference type="NCBIfam" id="TIGR02018"/>
    </source>
</evidence>
<dbReference type="InterPro" id="IPR000524">
    <property type="entry name" value="Tscrpt_reg_HTH_GntR"/>
</dbReference>
<comment type="caution">
    <text evidence="6">The sequence shown here is derived from an EMBL/GenBank/DDBJ whole genome shotgun (WGS) entry which is preliminary data.</text>
</comment>
<dbReference type="SMART" id="SM00345">
    <property type="entry name" value="HTH_GNTR"/>
    <property type="match status" value="1"/>
</dbReference>
<organism evidence="6 7">
    <name type="scientific">Mesopusillimonas faecipullorum</name>
    <dbReference type="NCBI Taxonomy" id="2755040"/>
    <lineage>
        <taxon>Bacteria</taxon>
        <taxon>Pseudomonadati</taxon>
        <taxon>Pseudomonadota</taxon>
        <taxon>Betaproteobacteria</taxon>
        <taxon>Burkholderiales</taxon>
        <taxon>Alcaligenaceae</taxon>
        <taxon>Mesopusillimonas</taxon>
    </lineage>
</organism>
<dbReference type="InterPro" id="IPR036388">
    <property type="entry name" value="WH-like_DNA-bd_sf"/>
</dbReference>
<keyword evidence="3" id="KW-0804">Transcription</keyword>